<sequence length="55" mass="6692">MQYKNIWKNKQQLHFLVNNKNNNNHHNVHLVELFVSLDVADEDTLKYQTKEKKKL</sequence>
<name>A0ACB0Z3D5_MELEN</name>
<dbReference type="EMBL" id="CAVMJV010000023">
    <property type="protein sequence ID" value="CAK5073481.1"/>
    <property type="molecule type" value="Genomic_DNA"/>
</dbReference>
<evidence type="ECO:0000313" key="2">
    <source>
        <dbReference type="Proteomes" id="UP001497535"/>
    </source>
</evidence>
<organism evidence="1 2">
    <name type="scientific">Meloidogyne enterolobii</name>
    <name type="common">Root-knot nematode worm</name>
    <name type="synonym">Meloidogyne mayaguensis</name>
    <dbReference type="NCBI Taxonomy" id="390850"/>
    <lineage>
        <taxon>Eukaryota</taxon>
        <taxon>Metazoa</taxon>
        <taxon>Ecdysozoa</taxon>
        <taxon>Nematoda</taxon>
        <taxon>Chromadorea</taxon>
        <taxon>Rhabditida</taxon>
        <taxon>Tylenchina</taxon>
        <taxon>Tylenchomorpha</taxon>
        <taxon>Tylenchoidea</taxon>
        <taxon>Meloidogynidae</taxon>
        <taxon>Meloidogyninae</taxon>
        <taxon>Meloidogyne</taxon>
    </lineage>
</organism>
<protein>
    <submittedName>
        <fullName evidence="1">Uncharacterized protein</fullName>
    </submittedName>
</protein>
<comment type="caution">
    <text evidence="1">The sequence shown here is derived from an EMBL/GenBank/DDBJ whole genome shotgun (WGS) entry which is preliminary data.</text>
</comment>
<keyword evidence="2" id="KW-1185">Reference proteome</keyword>
<proteinExistence type="predicted"/>
<dbReference type="Proteomes" id="UP001497535">
    <property type="component" value="Unassembled WGS sequence"/>
</dbReference>
<reference evidence="1" key="1">
    <citation type="submission" date="2023-11" db="EMBL/GenBank/DDBJ databases">
        <authorList>
            <person name="Poullet M."/>
        </authorList>
    </citation>
    <scope>NUCLEOTIDE SEQUENCE</scope>
    <source>
        <strain evidence="1">E1834</strain>
    </source>
</reference>
<accession>A0ACB0Z3D5</accession>
<gene>
    <name evidence="1" type="ORF">MENTE1834_LOCUS20153</name>
</gene>
<evidence type="ECO:0000313" key="1">
    <source>
        <dbReference type="EMBL" id="CAK5073481.1"/>
    </source>
</evidence>